<dbReference type="EMBL" id="QTTN01000066">
    <property type="protein sequence ID" value="REE56270.1"/>
    <property type="molecule type" value="Genomic_DNA"/>
</dbReference>
<dbReference type="RefSeq" id="WP_116192697.1">
    <property type="nucleotide sequence ID" value="NZ_QTTN01000066.1"/>
</dbReference>
<comment type="subcellular location">
    <subcellularLocation>
        <location evidence="1 7">Cell membrane</location>
        <topology evidence="1 7">Multi-pass membrane protein</topology>
    </subcellularLocation>
</comment>
<organism evidence="9 10">
    <name type="scientific">Paenibacillus taihuensis</name>
    <dbReference type="NCBI Taxonomy" id="1156355"/>
    <lineage>
        <taxon>Bacteria</taxon>
        <taxon>Bacillati</taxon>
        <taxon>Bacillota</taxon>
        <taxon>Bacilli</taxon>
        <taxon>Bacillales</taxon>
        <taxon>Paenibacillaceae</taxon>
        <taxon>Paenibacillus</taxon>
    </lineage>
</organism>
<keyword evidence="2 7" id="KW-0813">Transport</keyword>
<evidence type="ECO:0000256" key="7">
    <source>
        <dbReference type="RuleBase" id="RU363032"/>
    </source>
</evidence>
<evidence type="ECO:0000256" key="2">
    <source>
        <dbReference type="ARBA" id="ARBA00022448"/>
    </source>
</evidence>
<dbReference type="Pfam" id="PF00528">
    <property type="entry name" value="BPD_transp_1"/>
    <property type="match status" value="1"/>
</dbReference>
<evidence type="ECO:0000313" key="9">
    <source>
        <dbReference type="EMBL" id="REE56270.1"/>
    </source>
</evidence>
<dbReference type="GO" id="GO:0055085">
    <property type="term" value="P:transmembrane transport"/>
    <property type="evidence" value="ECO:0007669"/>
    <property type="project" value="InterPro"/>
</dbReference>
<feature type="transmembrane region" description="Helical" evidence="7">
    <location>
        <begin position="12"/>
        <end position="39"/>
    </location>
</feature>
<dbReference type="PROSITE" id="PS51257">
    <property type="entry name" value="PROKAR_LIPOPROTEIN"/>
    <property type="match status" value="1"/>
</dbReference>
<keyword evidence="5 7" id="KW-1133">Transmembrane helix</keyword>
<evidence type="ECO:0000259" key="8">
    <source>
        <dbReference type="PROSITE" id="PS50928"/>
    </source>
</evidence>
<sequence length="294" mass="32983">MMTIGRRRFSPGLIGIYTLLTLFALACLLPMVMTLIVSFSDEDSITNKGYSLFPDAWSLDGYRAIFANSEIIFKGYGISLFITVVGTVLALLVTAIGAYTLANPQVKYRNHLALYFFITTLFNAGIVPWYLMAKKLGLLDNILALIIPSLLFSAFNMFLIRNFMESLPDALRESAYIDGANDLTIAFRIYMPLSLPALATVALFYAISYWNDWWNAIMLLDNKNLYPLQYILFQLRSNIQMLEMLPKGATGEYTMPAESVKMATVIITIGPIALLYPYLQRYFVKGLVVGSVKG</sequence>
<feature type="transmembrane region" description="Helical" evidence="7">
    <location>
        <begin position="76"/>
        <end position="100"/>
    </location>
</feature>
<reference evidence="9 10" key="1">
    <citation type="submission" date="2018-08" db="EMBL/GenBank/DDBJ databases">
        <title>Genomic Encyclopedia of Type Strains, Phase III (KMG-III): the genomes of soil and plant-associated and newly described type strains.</title>
        <authorList>
            <person name="Whitman W."/>
        </authorList>
    </citation>
    <scope>NUCLEOTIDE SEQUENCE [LARGE SCALE GENOMIC DNA]</scope>
    <source>
        <strain evidence="9 10">CGMCC 1.10966</strain>
    </source>
</reference>
<gene>
    <name evidence="9" type="ORF">A8990_1667</name>
</gene>
<feature type="transmembrane region" description="Helical" evidence="7">
    <location>
        <begin position="112"/>
        <end position="130"/>
    </location>
</feature>
<dbReference type="PROSITE" id="PS50928">
    <property type="entry name" value="ABC_TM1"/>
    <property type="match status" value="1"/>
</dbReference>
<feature type="transmembrane region" description="Helical" evidence="7">
    <location>
        <begin position="142"/>
        <end position="164"/>
    </location>
</feature>
<evidence type="ECO:0000256" key="3">
    <source>
        <dbReference type="ARBA" id="ARBA00022475"/>
    </source>
</evidence>
<accession>A0A3D9Q1H9</accession>
<evidence type="ECO:0000256" key="6">
    <source>
        <dbReference type="ARBA" id="ARBA00023136"/>
    </source>
</evidence>
<dbReference type="AlphaFoldDB" id="A0A3D9Q1H9"/>
<keyword evidence="6 7" id="KW-0472">Membrane</keyword>
<dbReference type="Gene3D" id="1.10.3720.10">
    <property type="entry name" value="MetI-like"/>
    <property type="match status" value="1"/>
</dbReference>
<dbReference type="GO" id="GO:0005886">
    <property type="term" value="C:plasma membrane"/>
    <property type="evidence" value="ECO:0007669"/>
    <property type="project" value="UniProtKB-SubCell"/>
</dbReference>
<dbReference type="InterPro" id="IPR035906">
    <property type="entry name" value="MetI-like_sf"/>
</dbReference>
<comment type="similarity">
    <text evidence="7">Belongs to the binding-protein-dependent transport system permease family.</text>
</comment>
<feature type="transmembrane region" description="Helical" evidence="7">
    <location>
        <begin position="185"/>
        <end position="210"/>
    </location>
</feature>
<keyword evidence="4 7" id="KW-0812">Transmembrane</keyword>
<name>A0A3D9Q1H9_9BACL</name>
<feature type="domain" description="ABC transmembrane type-1" evidence="8">
    <location>
        <begin position="76"/>
        <end position="273"/>
    </location>
</feature>
<evidence type="ECO:0000256" key="5">
    <source>
        <dbReference type="ARBA" id="ARBA00022989"/>
    </source>
</evidence>
<dbReference type="PANTHER" id="PTHR43744:SF9">
    <property type="entry name" value="POLYGALACTURONAN_RHAMNOGALACTURONAN TRANSPORT SYSTEM PERMEASE PROTEIN YTCP"/>
    <property type="match status" value="1"/>
</dbReference>
<dbReference type="CDD" id="cd06261">
    <property type="entry name" value="TM_PBP2"/>
    <property type="match status" value="1"/>
</dbReference>
<comment type="caution">
    <text evidence="9">The sequence shown here is derived from an EMBL/GenBank/DDBJ whole genome shotgun (WGS) entry which is preliminary data.</text>
</comment>
<protein>
    <submittedName>
        <fullName evidence="9">Carbohydrate ABC transporter membrane protein 2 (CUT1 family)</fullName>
    </submittedName>
</protein>
<dbReference type="OrthoDB" id="157184at2"/>
<proteinExistence type="inferred from homology"/>
<feature type="transmembrane region" description="Helical" evidence="7">
    <location>
        <begin position="262"/>
        <end position="279"/>
    </location>
</feature>
<keyword evidence="10" id="KW-1185">Reference proteome</keyword>
<dbReference type="SUPFAM" id="SSF161098">
    <property type="entry name" value="MetI-like"/>
    <property type="match status" value="1"/>
</dbReference>
<evidence type="ECO:0000313" key="10">
    <source>
        <dbReference type="Proteomes" id="UP000256304"/>
    </source>
</evidence>
<evidence type="ECO:0000256" key="1">
    <source>
        <dbReference type="ARBA" id="ARBA00004651"/>
    </source>
</evidence>
<dbReference type="Proteomes" id="UP000256304">
    <property type="component" value="Unassembled WGS sequence"/>
</dbReference>
<evidence type="ECO:0000256" key="4">
    <source>
        <dbReference type="ARBA" id="ARBA00022692"/>
    </source>
</evidence>
<keyword evidence="3" id="KW-1003">Cell membrane</keyword>
<dbReference type="PANTHER" id="PTHR43744">
    <property type="entry name" value="ABC TRANSPORTER PERMEASE PROTEIN MG189-RELATED-RELATED"/>
    <property type="match status" value="1"/>
</dbReference>
<dbReference type="InterPro" id="IPR000515">
    <property type="entry name" value="MetI-like"/>
</dbReference>